<feature type="transmembrane region" description="Helical" evidence="1">
    <location>
        <begin position="222"/>
        <end position="242"/>
    </location>
</feature>
<sequence>MGNSANYTPSLFRSYSISIIVAGLLFTTLPFVALAFYNHPSLDDILDVSQVQELGFWQAQKFFYFSHTGRYTTTVLLALANPLYYGHWEASWWWVALVFILGTLLMLRYGIGAILHLRTRDAWLMAGIMLSLWLTYAPGLAEGLYWFTGAYTYIVAVWLLVAWMGALAHYAHARQNNRHKRLRLMIVAALTLAVAGTTEPLVLPFVLTLLAAAGLSWYLGRGRIVCLLAVLAIIGSTVSFLAPGNFMRMSSMGSSFGVIKTLVYSAGTSAYLLLTWIGNPVLLALSVLLLPALYRIGQQQQQLVVRMLAKLPTGWVFFILIGLLIAANCPAYYASGTGLPLRARSMLYLIFLISWFGLLLTWCCRQAARQHVSPIVSSTNPMYSLWVAVLVLFFFADYNMQTRAAMLGQGSNNALRAYRQWLSGDAAGYDAEQRARYQAFASDTPPVIITPLQHRPDLLVSFDIIETSNPDFLKRYRNYLAE</sequence>
<dbReference type="Proteomes" id="UP001139193">
    <property type="component" value="Unassembled WGS sequence"/>
</dbReference>
<feature type="transmembrane region" description="Helical" evidence="1">
    <location>
        <begin position="153"/>
        <end position="172"/>
    </location>
</feature>
<name>A0A9X2AFN7_9BACT</name>
<keyword evidence="3" id="KW-1185">Reference proteome</keyword>
<gene>
    <name evidence="2" type="ORF">MON38_13245</name>
</gene>
<feature type="transmembrane region" description="Helical" evidence="1">
    <location>
        <begin position="380"/>
        <end position="398"/>
    </location>
</feature>
<feature type="transmembrane region" description="Helical" evidence="1">
    <location>
        <begin position="270"/>
        <end position="294"/>
    </location>
</feature>
<dbReference type="EMBL" id="JALBGC010000003">
    <property type="protein sequence ID" value="MCI1188391.1"/>
    <property type="molecule type" value="Genomic_DNA"/>
</dbReference>
<keyword evidence="1" id="KW-1133">Transmembrane helix</keyword>
<feature type="transmembrane region" description="Helical" evidence="1">
    <location>
        <begin position="123"/>
        <end position="147"/>
    </location>
</feature>
<accession>A0A9X2AFN7</accession>
<evidence type="ECO:0000256" key="1">
    <source>
        <dbReference type="SAM" id="Phobius"/>
    </source>
</evidence>
<evidence type="ECO:0000313" key="2">
    <source>
        <dbReference type="EMBL" id="MCI1188391.1"/>
    </source>
</evidence>
<dbReference type="AlphaFoldDB" id="A0A9X2AFN7"/>
<dbReference type="RefSeq" id="WP_241936652.1">
    <property type="nucleotide sequence ID" value="NZ_JALBGC010000003.1"/>
</dbReference>
<organism evidence="2 3">
    <name type="scientific">Hymenobacter cyanobacteriorum</name>
    <dbReference type="NCBI Taxonomy" id="2926463"/>
    <lineage>
        <taxon>Bacteria</taxon>
        <taxon>Pseudomonadati</taxon>
        <taxon>Bacteroidota</taxon>
        <taxon>Cytophagia</taxon>
        <taxon>Cytophagales</taxon>
        <taxon>Hymenobacteraceae</taxon>
        <taxon>Hymenobacter</taxon>
    </lineage>
</organism>
<feature type="transmembrane region" description="Helical" evidence="1">
    <location>
        <begin position="12"/>
        <end position="37"/>
    </location>
</feature>
<feature type="transmembrane region" description="Helical" evidence="1">
    <location>
        <begin position="314"/>
        <end position="334"/>
    </location>
</feature>
<feature type="transmembrane region" description="Helical" evidence="1">
    <location>
        <begin position="184"/>
        <end position="210"/>
    </location>
</feature>
<keyword evidence="1" id="KW-0472">Membrane</keyword>
<feature type="transmembrane region" description="Helical" evidence="1">
    <location>
        <begin position="346"/>
        <end position="368"/>
    </location>
</feature>
<reference evidence="2" key="1">
    <citation type="submission" date="2022-03" db="EMBL/GenBank/DDBJ databases">
        <title>Bacterial whole genome sequence for Hymenobacter sp. DH14.</title>
        <authorList>
            <person name="Le V."/>
        </authorList>
    </citation>
    <scope>NUCLEOTIDE SEQUENCE</scope>
    <source>
        <strain evidence="2">DH14</strain>
    </source>
</reference>
<evidence type="ECO:0000313" key="3">
    <source>
        <dbReference type="Proteomes" id="UP001139193"/>
    </source>
</evidence>
<protein>
    <submittedName>
        <fullName evidence="2">Uncharacterized protein</fullName>
    </submittedName>
</protein>
<feature type="transmembrane region" description="Helical" evidence="1">
    <location>
        <begin position="92"/>
        <end position="111"/>
    </location>
</feature>
<keyword evidence="1" id="KW-0812">Transmembrane</keyword>
<proteinExistence type="predicted"/>
<comment type="caution">
    <text evidence="2">The sequence shown here is derived from an EMBL/GenBank/DDBJ whole genome shotgun (WGS) entry which is preliminary data.</text>
</comment>